<sequence length="53" mass="5886">MRMVDLLRVLHGRIVQAGVDIRHFPERHASGDGGEEHVSIPCGIYTDRSGTDQ</sequence>
<evidence type="ECO:0000313" key="2">
    <source>
        <dbReference type="EMBL" id="MBB5890162.1"/>
    </source>
</evidence>
<dbReference type="AlphaFoldDB" id="A0A7W9KCN9"/>
<feature type="region of interest" description="Disordered" evidence="1">
    <location>
        <begin position="26"/>
        <end position="53"/>
    </location>
</feature>
<feature type="compositionally biased region" description="Basic and acidic residues" evidence="1">
    <location>
        <begin position="26"/>
        <end position="38"/>
    </location>
</feature>
<evidence type="ECO:0000313" key="3">
    <source>
        <dbReference type="Proteomes" id="UP000585638"/>
    </source>
</evidence>
<protein>
    <submittedName>
        <fullName evidence="2">Uncharacterized protein</fullName>
    </submittedName>
</protein>
<dbReference type="Proteomes" id="UP000585638">
    <property type="component" value="Unassembled WGS sequence"/>
</dbReference>
<proteinExistence type="predicted"/>
<keyword evidence="3" id="KW-1185">Reference proteome</keyword>
<comment type="caution">
    <text evidence="2">The sequence shown here is derived from an EMBL/GenBank/DDBJ whole genome shotgun (WGS) entry which is preliminary data.</text>
</comment>
<gene>
    <name evidence="2" type="ORF">BJ998_001358</name>
</gene>
<reference evidence="2 3" key="1">
    <citation type="submission" date="2020-08" db="EMBL/GenBank/DDBJ databases">
        <title>Sequencing the genomes of 1000 actinobacteria strains.</title>
        <authorList>
            <person name="Klenk H.-P."/>
        </authorList>
    </citation>
    <scope>NUCLEOTIDE SEQUENCE [LARGE SCALE GENOMIC DNA]</scope>
    <source>
        <strain evidence="2 3">DSM 43851</strain>
    </source>
</reference>
<organism evidence="2 3">
    <name type="scientific">Kutzneria kofuensis</name>
    <dbReference type="NCBI Taxonomy" id="103725"/>
    <lineage>
        <taxon>Bacteria</taxon>
        <taxon>Bacillati</taxon>
        <taxon>Actinomycetota</taxon>
        <taxon>Actinomycetes</taxon>
        <taxon>Pseudonocardiales</taxon>
        <taxon>Pseudonocardiaceae</taxon>
        <taxon>Kutzneria</taxon>
    </lineage>
</organism>
<dbReference type="RefSeq" id="WP_184859454.1">
    <property type="nucleotide sequence ID" value="NZ_JACHIR010000001.1"/>
</dbReference>
<dbReference type="EMBL" id="JACHIR010000001">
    <property type="protein sequence ID" value="MBB5890162.1"/>
    <property type="molecule type" value="Genomic_DNA"/>
</dbReference>
<accession>A0A7W9KCN9</accession>
<evidence type="ECO:0000256" key="1">
    <source>
        <dbReference type="SAM" id="MobiDB-lite"/>
    </source>
</evidence>
<name>A0A7W9KCN9_9PSEU</name>